<evidence type="ECO:0000313" key="6">
    <source>
        <dbReference type="EMBL" id="UPQ49782.1"/>
    </source>
</evidence>
<dbReference type="InterPro" id="IPR008949">
    <property type="entry name" value="Isoprenoid_synthase_dom_sf"/>
</dbReference>
<keyword evidence="3" id="KW-0460">Magnesium</keyword>
<dbReference type="InterPro" id="IPR036965">
    <property type="entry name" value="Terpene_synth_N_sf"/>
</dbReference>
<dbReference type="EMBL" id="OL989443">
    <property type="protein sequence ID" value="UPQ49782.1"/>
    <property type="molecule type" value="mRNA"/>
</dbReference>
<dbReference type="InterPro" id="IPR034741">
    <property type="entry name" value="Terpene_cyclase-like_1_C"/>
</dbReference>
<comment type="cofactor">
    <cofactor evidence="1">
        <name>Mg(2+)</name>
        <dbReference type="ChEBI" id="CHEBI:18420"/>
    </cofactor>
</comment>
<dbReference type="PANTHER" id="PTHR31739:SF4">
    <property type="entry name" value="ENT-COPALYL DIPHOSPHATE SYNTHASE, CHLOROPLASTIC"/>
    <property type="match status" value="1"/>
</dbReference>
<dbReference type="Gene3D" id="1.10.600.10">
    <property type="entry name" value="Farnesyl Diphosphate Synthase"/>
    <property type="match status" value="1"/>
</dbReference>
<dbReference type="InterPro" id="IPR001906">
    <property type="entry name" value="Terpene_synth_N"/>
</dbReference>
<dbReference type="CDD" id="cd00684">
    <property type="entry name" value="Terpene_cyclase_plant_C1"/>
    <property type="match status" value="1"/>
</dbReference>
<evidence type="ECO:0000256" key="3">
    <source>
        <dbReference type="ARBA" id="ARBA00022842"/>
    </source>
</evidence>
<dbReference type="PANTHER" id="PTHR31739">
    <property type="entry name" value="ENT-COPALYL DIPHOSPHATE SYNTHASE, CHLOROPLASTIC"/>
    <property type="match status" value="1"/>
</dbReference>
<accession>A0A8U0DAH5</accession>
<dbReference type="SFLD" id="SFLDS00005">
    <property type="entry name" value="Isoprenoid_Synthase_Type_I"/>
    <property type="match status" value="1"/>
</dbReference>
<feature type="domain" description="Terpene synthase N-terminal" evidence="4">
    <location>
        <begin position="298"/>
        <end position="497"/>
    </location>
</feature>
<dbReference type="InterPro" id="IPR050148">
    <property type="entry name" value="Terpene_synthase-like"/>
</dbReference>
<evidence type="ECO:0000259" key="4">
    <source>
        <dbReference type="Pfam" id="PF01397"/>
    </source>
</evidence>
<reference evidence="6" key="1">
    <citation type="journal article" date="2022" name="Proc. Natl. Acad. Sci. U.S.A.">
        <title>Origin and early evolution of the plant terpene synthase family.</title>
        <authorList>
            <person name="Jia Q."/>
            <person name="Brown R."/>
            <person name="Koellner T.G."/>
            <person name="Fu J."/>
            <person name="Chen X."/>
            <person name="Wong G.K.-S."/>
            <person name="Gershenzon J."/>
            <person name="Peters R.J."/>
            <person name="Chen F."/>
        </authorList>
    </citation>
    <scope>NUCLEOTIDE SEQUENCE</scope>
</reference>
<proteinExistence type="evidence at transcript level"/>
<dbReference type="SFLD" id="SFLDG01605">
    <property type="entry name" value="Terpene_Cyclase_Like_1_N-term"/>
    <property type="match status" value="1"/>
</dbReference>
<evidence type="ECO:0000256" key="1">
    <source>
        <dbReference type="ARBA" id="ARBA00001946"/>
    </source>
</evidence>
<evidence type="ECO:0000259" key="5">
    <source>
        <dbReference type="Pfam" id="PF03936"/>
    </source>
</evidence>
<organism evidence="6">
    <name type="scientific">Osmunda japonica</name>
    <dbReference type="NCBI Taxonomy" id="90693"/>
    <lineage>
        <taxon>Eukaryota</taxon>
        <taxon>Viridiplantae</taxon>
        <taxon>Streptophyta</taxon>
        <taxon>Embryophyta</taxon>
        <taxon>Tracheophyta</taxon>
        <taxon>Polypodiopsida</taxon>
        <taxon>Polypodiidae</taxon>
        <taxon>Osmundales</taxon>
        <taxon>Osmundaceae</taxon>
        <taxon>Osmunda</taxon>
    </lineage>
</organism>
<dbReference type="Gene3D" id="1.50.10.160">
    <property type="match status" value="1"/>
</dbReference>
<dbReference type="GO" id="GO:0010333">
    <property type="term" value="F:terpene synthase activity"/>
    <property type="evidence" value="ECO:0007669"/>
    <property type="project" value="InterPro"/>
</dbReference>
<dbReference type="Gene3D" id="1.50.10.130">
    <property type="entry name" value="Terpene synthase, N-terminal domain"/>
    <property type="match status" value="1"/>
</dbReference>
<feature type="domain" description="Terpene synthase metal-binding" evidence="5">
    <location>
        <begin position="568"/>
        <end position="802"/>
    </location>
</feature>
<dbReference type="SFLD" id="SFLDG01014">
    <property type="entry name" value="Terpene_Cyclase_Like_1_N-term"/>
    <property type="match status" value="1"/>
</dbReference>
<dbReference type="InterPro" id="IPR005630">
    <property type="entry name" value="Terpene_synthase_metal-bd"/>
</dbReference>
<dbReference type="AlphaFoldDB" id="A0A8U0DAH5"/>
<dbReference type="SFLD" id="SFLDG01019">
    <property type="entry name" value="Terpene_Cyclase_Like_1_C_Termi"/>
    <property type="match status" value="1"/>
</dbReference>
<sequence length="872" mass="98757">MASTAQQQQQHHILMICSQKSSISQPLHTPVLSVSSWLSKPNYAARCGVRMCSTQKPSTANIDAVDARVHQILPLPELNRTEEVQAGQALPPRDFLHPSLWNVNELIRPSQGEEEPTEVSQLLIEEISSKLKLLGSSANLASAYDTAWVARVPATDGSGRPQFPRALEWIVTNQLGDGSWGEEAHFLGTHRMLSTLSCVIALKTWDTGHASIQEGLRFLWRSCEGITDEANAHLLCGSEIPFGSMLEEATSLGLPLPYESTFIQRTFQVREEKLKRLSSETPWTDTTALEGLEGLNIEWKCIMKLQRKDGSFRGSPASTAFVLNHTGDEKCLNFLSSALASLNNDAVPHHYPIDFHERLSVVDKIERLGVARFFEAEIRQILDHVYSYWTTKGMGWARSNFPEDQEDDTALAFRLLRLYGYSVSDDAFQHLKRDGVFSCVPEGQPHKISEMLNLYRASSLRFPGEGILEEALQYSKQCLLEVQRSSKDADVQKCSLKEELLGEIEIALKYGFHQVFSRIEARSYIELYKKLPSASNDILLALARADYNRCQTLHQEEAVDILRWWQSLGFADMGFVRQRCVEICFAEAATVFEPEYAKARMASIKMAALTMVVDDIFDNHASIDEGHLFLELIKRWDVDMALKSSMSDELKCAYQGFVKSVNELGKEASRLQGRDLTRYLQDHWVELMLGQIQHMEWSNIANSTPGLGEYLENAQYTISLIPLLVTKMFFFGEVLSDDVMEALGIRSRFLKSILLTSRIVNDLQTWEEETSKGQAVNAISCYLKDHPLHSKEEAIAYLRTLNETLLVELSRDTFCPNVNNNDENRVTTPMICRRAGLEMARQCQFYFKDRDDFKGANQDTKRLVTQVMMEPV</sequence>
<keyword evidence="2" id="KW-0479">Metal-binding</keyword>
<dbReference type="InterPro" id="IPR008930">
    <property type="entry name" value="Terpenoid_cyclase/PrenylTrfase"/>
</dbReference>
<dbReference type="SUPFAM" id="SSF48576">
    <property type="entry name" value="Terpenoid synthases"/>
    <property type="match status" value="1"/>
</dbReference>
<dbReference type="GO" id="GO:0016102">
    <property type="term" value="P:diterpenoid biosynthetic process"/>
    <property type="evidence" value="ECO:0007669"/>
    <property type="project" value="InterPro"/>
</dbReference>
<evidence type="ECO:0000256" key="2">
    <source>
        <dbReference type="ARBA" id="ARBA00022723"/>
    </source>
</evidence>
<dbReference type="InterPro" id="IPR044814">
    <property type="entry name" value="Terpene_cyclase_plant_C1"/>
</dbReference>
<dbReference type="GO" id="GO:0000287">
    <property type="term" value="F:magnesium ion binding"/>
    <property type="evidence" value="ECO:0007669"/>
    <property type="project" value="InterPro"/>
</dbReference>
<dbReference type="Pfam" id="PF03936">
    <property type="entry name" value="Terpene_synth_C"/>
    <property type="match status" value="1"/>
</dbReference>
<name>A0A8U0DAH5_9MONI</name>
<dbReference type="Pfam" id="PF01397">
    <property type="entry name" value="Terpene_synth"/>
    <property type="match status" value="1"/>
</dbReference>
<dbReference type="SUPFAM" id="SSF48239">
    <property type="entry name" value="Terpenoid cyclases/Protein prenyltransferases"/>
    <property type="match status" value="2"/>
</dbReference>
<dbReference type="FunFam" id="1.50.10.130:FF:000002">
    <property type="entry name" value="Ent-copalyl diphosphate synthase, chloroplastic"/>
    <property type="match status" value="1"/>
</dbReference>
<protein>
    <submittedName>
        <fullName evidence="6">Levopimaradiene synthase</fullName>
    </submittedName>
</protein>